<dbReference type="EnsemblPlants" id="KRH62038">
    <property type="protein sequence ID" value="KRH62038"/>
    <property type="gene ID" value="GLYMA_04G081600"/>
</dbReference>
<evidence type="ECO:0000313" key="2">
    <source>
        <dbReference type="EMBL" id="KRH62038.1"/>
    </source>
</evidence>
<reference evidence="2 3" key="1">
    <citation type="journal article" date="2010" name="Nature">
        <title>Genome sequence of the palaeopolyploid soybean.</title>
        <authorList>
            <person name="Schmutz J."/>
            <person name="Cannon S.B."/>
            <person name="Schlueter J."/>
            <person name="Ma J."/>
            <person name="Mitros T."/>
            <person name="Nelson W."/>
            <person name="Hyten D.L."/>
            <person name="Song Q."/>
            <person name="Thelen J.J."/>
            <person name="Cheng J."/>
            <person name="Xu D."/>
            <person name="Hellsten U."/>
            <person name="May G.D."/>
            <person name="Yu Y."/>
            <person name="Sakurai T."/>
            <person name="Umezawa T."/>
            <person name="Bhattacharyya M.K."/>
            <person name="Sandhu D."/>
            <person name="Valliyodan B."/>
            <person name="Lindquist E."/>
            <person name="Peto M."/>
            <person name="Grant D."/>
            <person name="Shu S."/>
            <person name="Goodstein D."/>
            <person name="Barry K."/>
            <person name="Futrell-Griggs M."/>
            <person name="Abernathy B."/>
            <person name="Du J."/>
            <person name="Tian Z."/>
            <person name="Zhu L."/>
            <person name="Gill N."/>
            <person name="Joshi T."/>
            <person name="Libault M."/>
            <person name="Sethuraman A."/>
            <person name="Zhang X.-C."/>
            <person name="Shinozaki K."/>
            <person name="Nguyen H.T."/>
            <person name="Wing R.A."/>
            <person name="Cregan P."/>
            <person name="Specht J."/>
            <person name="Grimwood J."/>
            <person name="Rokhsar D."/>
            <person name="Stacey G."/>
            <person name="Shoemaker R.C."/>
            <person name="Jackson S.A."/>
        </authorList>
    </citation>
    <scope>NUCLEOTIDE SEQUENCE [LARGE SCALE GENOMIC DNA]</scope>
    <source>
        <strain evidence="3">cv. Williams 82</strain>
        <tissue evidence="2">Callus</tissue>
    </source>
</reference>
<reference evidence="3" key="2">
    <citation type="submission" date="2018-02" db="UniProtKB">
        <authorList>
            <consortium name="EnsemblPlants"/>
        </authorList>
    </citation>
    <scope>IDENTIFICATION</scope>
    <source>
        <strain evidence="3">Williams 82</strain>
    </source>
</reference>
<dbReference type="Gene3D" id="3.40.50.1820">
    <property type="entry name" value="alpha/beta hydrolase"/>
    <property type="match status" value="1"/>
</dbReference>
<dbReference type="FunCoup" id="K7KIV5">
    <property type="interactions" value="98"/>
</dbReference>
<dbReference type="Proteomes" id="UP000008827">
    <property type="component" value="Chromosome 4"/>
</dbReference>
<evidence type="ECO:0000259" key="1">
    <source>
        <dbReference type="Pfam" id="PF12697"/>
    </source>
</evidence>
<evidence type="ECO:0000313" key="4">
    <source>
        <dbReference type="Proteomes" id="UP000008827"/>
    </source>
</evidence>
<sequence length="336" mass="38107">CYGGPYSHYKIQNKLAGKEAIEEVQSQSKLRSEFLQVLRTRRPAQESTPKADIDNLDELLEEENLYLNIELKKSNKQRKRPAVVFLHSSYSNKESLRPLLKAYASRGYIAISVDSRYHGERATNTTTYIDALISAWKTGETMPFIYDTVWDLIKLTDYLTRRRDIDPSRIGINGISLGGIHAWFAAFADTSYAVAVPVIGIQGFRWAIDNDEFQGRVETIKPLFEVARDDLGKAAIDKDVVEKVWDRIAPGFASQFDSPYSIPAIAPRPLLILNGAEDPRCPLGGLEIPRAKATKAYRKFHCLDNFRFIAEAGIGHQVTRFMIKESADWFDRFLNP</sequence>
<dbReference type="EMBL" id="CM000837">
    <property type="protein sequence ID" value="KRH62038.1"/>
    <property type="molecule type" value="Genomic_DNA"/>
</dbReference>
<organism evidence="3">
    <name type="scientific">Glycine max</name>
    <name type="common">Soybean</name>
    <name type="synonym">Glycine hispida</name>
    <dbReference type="NCBI Taxonomy" id="3847"/>
    <lineage>
        <taxon>Eukaryota</taxon>
        <taxon>Viridiplantae</taxon>
        <taxon>Streptophyta</taxon>
        <taxon>Embryophyta</taxon>
        <taxon>Tracheophyta</taxon>
        <taxon>Spermatophyta</taxon>
        <taxon>Magnoliopsida</taxon>
        <taxon>eudicotyledons</taxon>
        <taxon>Gunneridae</taxon>
        <taxon>Pentapetalae</taxon>
        <taxon>rosids</taxon>
        <taxon>fabids</taxon>
        <taxon>Fabales</taxon>
        <taxon>Fabaceae</taxon>
        <taxon>Papilionoideae</taxon>
        <taxon>50 kb inversion clade</taxon>
        <taxon>NPAAA clade</taxon>
        <taxon>indigoferoid/millettioid clade</taxon>
        <taxon>Phaseoleae</taxon>
        <taxon>Glycine</taxon>
        <taxon>Glycine subgen. Soja</taxon>
    </lineage>
</organism>
<dbReference type="SUPFAM" id="SSF53474">
    <property type="entry name" value="alpha/beta-Hydrolases"/>
    <property type="match status" value="1"/>
</dbReference>
<keyword evidence="4" id="KW-1185">Reference proteome</keyword>
<dbReference type="InParanoid" id="K7KIV5"/>
<feature type="domain" description="AB hydrolase-1" evidence="1">
    <location>
        <begin position="83"/>
        <end position="294"/>
    </location>
</feature>
<dbReference type="Gramene" id="KRH62038">
    <property type="protein sequence ID" value="KRH62038"/>
    <property type="gene ID" value="GLYMA_04G081600"/>
</dbReference>
<reference evidence="2" key="3">
    <citation type="submission" date="2018-07" db="EMBL/GenBank/DDBJ databases">
        <title>WGS assembly of Glycine max.</title>
        <authorList>
            <person name="Schmutz J."/>
            <person name="Cannon S."/>
            <person name="Schlueter J."/>
            <person name="Ma J."/>
            <person name="Mitros T."/>
            <person name="Nelson W."/>
            <person name="Hyten D."/>
            <person name="Song Q."/>
            <person name="Thelen J."/>
            <person name="Cheng J."/>
            <person name="Xu D."/>
            <person name="Hellsten U."/>
            <person name="May G."/>
            <person name="Yu Y."/>
            <person name="Sakurai T."/>
            <person name="Umezawa T."/>
            <person name="Bhattacharyya M."/>
            <person name="Sandhu D."/>
            <person name="Valliyodan B."/>
            <person name="Lindquist E."/>
            <person name="Peto M."/>
            <person name="Grant D."/>
            <person name="Shu S."/>
            <person name="Goodstein D."/>
            <person name="Barry K."/>
            <person name="Futrell-Griggs M."/>
            <person name="Abernathy B."/>
            <person name="Du J."/>
            <person name="Tian Z."/>
            <person name="Zhu L."/>
            <person name="Gill N."/>
            <person name="Joshi T."/>
            <person name="Libault M."/>
            <person name="Sethuraman A."/>
            <person name="Zhang X."/>
            <person name="Shinozaki K."/>
            <person name="Nguyen H."/>
            <person name="Wing R."/>
            <person name="Cregan P."/>
            <person name="Specht J."/>
            <person name="Grimwood J."/>
            <person name="Rokhsar D."/>
            <person name="Stacey G."/>
            <person name="Shoemaker R."/>
            <person name="Jackson S."/>
        </authorList>
    </citation>
    <scope>NUCLEOTIDE SEQUENCE</scope>
    <source>
        <tissue evidence="2">Callus</tissue>
    </source>
</reference>
<dbReference type="PANTHER" id="PTHR47381:SF3">
    <property type="entry name" value="ALPHA_BETA-HYDROLASES SUPERFAMILY PROTEIN"/>
    <property type="match status" value="1"/>
</dbReference>
<name>K7KIV5_SOYBN</name>
<dbReference type="OMA" id="TRANKEW"/>
<dbReference type="STRING" id="3847.K7KIV5"/>
<accession>K7KIV5</accession>
<evidence type="ECO:0000313" key="3">
    <source>
        <dbReference type="EnsemblPlants" id="KRH62038"/>
    </source>
</evidence>
<dbReference type="AlphaFoldDB" id="K7KIV5"/>
<gene>
    <name evidence="2" type="ORF">GLYMA_04G081600</name>
</gene>
<dbReference type="InterPro" id="IPR000073">
    <property type="entry name" value="AB_hydrolase_1"/>
</dbReference>
<dbReference type="HOGENOM" id="CLU_054292_1_0_1"/>
<protein>
    <recommendedName>
        <fullName evidence="1">AB hydrolase-1 domain-containing protein</fullName>
    </recommendedName>
</protein>
<dbReference type="PaxDb" id="3847-GLYMA04G08651.1"/>
<dbReference type="PANTHER" id="PTHR47381">
    <property type="entry name" value="ALPHA/BETA-HYDROLASES SUPERFAMILY PROTEIN"/>
    <property type="match status" value="1"/>
</dbReference>
<dbReference type="eggNOG" id="ENOG502QVWM">
    <property type="taxonomic scope" value="Eukaryota"/>
</dbReference>
<dbReference type="InterPro" id="IPR029058">
    <property type="entry name" value="AB_hydrolase_fold"/>
</dbReference>
<proteinExistence type="predicted"/>
<dbReference type="Pfam" id="PF12697">
    <property type="entry name" value="Abhydrolase_6"/>
    <property type="match status" value="1"/>
</dbReference>